<evidence type="ECO:0000256" key="7">
    <source>
        <dbReference type="ARBA" id="ARBA00023239"/>
    </source>
</evidence>
<evidence type="ECO:0000256" key="2">
    <source>
        <dbReference type="ARBA" id="ARBA00005061"/>
    </source>
</evidence>
<evidence type="ECO:0000256" key="8">
    <source>
        <dbReference type="ARBA" id="ARBA00048807"/>
    </source>
</evidence>
<dbReference type="PIRSF" id="PIRSF006113">
    <property type="entry name" value="PTP_synth"/>
    <property type="match status" value="1"/>
</dbReference>
<keyword evidence="11" id="KW-1185">Reference proteome</keyword>
<keyword evidence="6 9" id="KW-0862">Zinc</keyword>
<sequence>MTVASFEVFREFYFEAAHALYDPEAKDGGKYRNLHGHSFRVRVTLRGERHGEEQWVMDLGKLGRRLAELREKLDHSFLNDLEGLGKPTLENLCLYIWRDLAPALPGLCEVGIFRDSCFEGCVYRGD</sequence>
<evidence type="ECO:0000313" key="10">
    <source>
        <dbReference type="EMBL" id="BDV32773.1"/>
    </source>
</evidence>
<dbReference type="EC" id="4.-.-.-" evidence="9"/>
<dbReference type="InterPro" id="IPR007115">
    <property type="entry name" value="6-PTP_synth/QueD"/>
</dbReference>
<dbReference type="InterPro" id="IPR038418">
    <property type="entry name" value="6-PTP_synth/QueD_sf"/>
</dbReference>
<evidence type="ECO:0000256" key="3">
    <source>
        <dbReference type="ARBA" id="ARBA00008900"/>
    </source>
</evidence>
<keyword evidence="5 9" id="KW-0479">Metal-binding</keyword>
<accession>A0ABN6VA75</accession>
<comment type="similarity">
    <text evidence="3 9">Belongs to the PTPS family. QueD subfamily.</text>
</comment>
<comment type="pathway">
    <text evidence="2 9">Purine metabolism; 7-cyano-7-deazaguanine biosynthesis.</text>
</comment>
<organism evidence="10 11">
    <name type="scientific">Methylocystis iwaonis</name>
    <dbReference type="NCBI Taxonomy" id="2885079"/>
    <lineage>
        <taxon>Bacteria</taxon>
        <taxon>Pseudomonadati</taxon>
        <taxon>Pseudomonadota</taxon>
        <taxon>Alphaproteobacteria</taxon>
        <taxon>Hyphomicrobiales</taxon>
        <taxon>Methylocystaceae</taxon>
        <taxon>Methylocystis</taxon>
    </lineage>
</organism>
<gene>
    <name evidence="10" type="ORF">SS37A_03020</name>
</gene>
<dbReference type="Pfam" id="PF01242">
    <property type="entry name" value="PTPS"/>
    <property type="match status" value="1"/>
</dbReference>
<evidence type="ECO:0000313" key="11">
    <source>
        <dbReference type="Proteomes" id="UP001317629"/>
    </source>
</evidence>
<proteinExistence type="inferred from homology"/>
<dbReference type="PANTHER" id="PTHR12589">
    <property type="entry name" value="PYRUVOYL TETRAHYDROBIOPTERIN SYNTHASE"/>
    <property type="match status" value="1"/>
</dbReference>
<evidence type="ECO:0000256" key="4">
    <source>
        <dbReference type="ARBA" id="ARBA00018141"/>
    </source>
</evidence>
<name>A0ABN6VA75_9HYPH</name>
<dbReference type="SUPFAM" id="SSF55620">
    <property type="entry name" value="Tetrahydrobiopterin biosynthesis enzymes-like"/>
    <property type="match status" value="1"/>
</dbReference>
<dbReference type="Gene3D" id="3.30.479.10">
    <property type="entry name" value="6-pyruvoyl tetrahydropterin synthase/QueD"/>
    <property type="match status" value="1"/>
</dbReference>
<dbReference type="PANTHER" id="PTHR12589:SF7">
    <property type="entry name" value="6-PYRUVOYL TETRAHYDROBIOPTERIN SYNTHASE"/>
    <property type="match status" value="1"/>
</dbReference>
<protein>
    <recommendedName>
        <fullName evidence="4 9">6-carboxy-5,6,7,8-tetrahydropterin synthase</fullName>
        <ecNumber evidence="9">4.-.-.-</ecNumber>
    </recommendedName>
</protein>
<evidence type="ECO:0000256" key="1">
    <source>
        <dbReference type="ARBA" id="ARBA00002285"/>
    </source>
</evidence>
<dbReference type="Proteomes" id="UP001317629">
    <property type="component" value="Chromosome"/>
</dbReference>
<reference evidence="10 11" key="1">
    <citation type="journal article" date="2023" name="Int. J. Syst. Evol. Microbiol.">
        <title>Methylocystis iwaonis sp. nov., a type II methane-oxidizing bacterium from surface soil of a rice paddy field in Japan, and emended description of the genus Methylocystis (ex Whittenbury et al. 1970) Bowman et al. 1993.</title>
        <authorList>
            <person name="Kaise H."/>
            <person name="Sawadogo J.B."/>
            <person name="Alam M.S."/>
            <person name="Ueno C."/>
            <person name="Dianou D."/>
            <person name="Shinjo R."/>
            <person name="Asakawa S."/>
        </authorList>
    </citation>
    <scope>NUCLEOTIDE SEQUENCE [LARGE SCALE GENOMIC DNA]</scope>
    <source>
        <strain evidence="10 11">SS37A-Re</strain>
    </source>
</reference>
<dbReference type="RefSeq" id="WP_281929973.1">
    <property type="nucleotide sequence ID" value="NZ_AP027142.1"/>
</dbReference>
<comment type="cofactor">
    <cofactor evidence="9">
        <name>Zn(2+)</name>
        <dbReference type="ChEBI" id="CHEBI:29105"/>
    </cofactor>
    <text evidence="9">Binds 1 zinc ion per subunit.</text>
</comment>
<evidence type="ECO:0000256" key="6">
    <source>
        <dbReference type="ARBA" id="ARBA00022833"/>
    </source>
</evidence>
<evidence type="ECO:0000256" key="5">
    <source>
        <dbReference type="ARBA" id="ARBA00022723"/>
    </source>
</evidence>
<keyword evidence="7 9" id="KW-0456">Lyase</keyword>
<dbReference type="EMBL" id="AP027142">
    <property type="protein sequence ID" value="BDV32773.1"/>
    <property type="molecule type" value="Genomic_DNA"/>
</dbReference>
<comment type="function">
    <text evidence="1">Catalyzes the conversion of 7,8-dihydroneopterin triphosphate (H2NTP) to 6-carboxy-5,6,7,8-tetrahydropterin (CPH4) and acetaldehyde.</text>
</comment>
<comment type="catalytic activity">
    <reaction evidence="8 9">
        <text>7,8-dihydroneopterin 3'-triphosphate + H2O = 6-carboxy-5,6,7,8-tetrahydropterin + triphosphate + acetaldehyde + 2 H(+)</text>
        <dbReference type="Rhea" id="RHEA:27966"/>
        <dbReference type="ChEBI" id="CHEBI:15343"/>
        <dbReference type="ChEBI" id="CHEBI:15377"/>
        <dbReference type="ChEBI" id="CHEBI:15378"/>
        <dbReference type="ChEBI" id="CHEBI:18036"/>
        <dbReference type="ChEBI" id="CHEBI:58462"/>
        <dbReference type="ChEBI" id="CHEBI:61032"/>
        <dbReference type="EC" id="4.1.2.50"/>
    </reaction>
</comment>
<keyword evidence="9" id="KW-0671">Queuosine biosynthesis</keyword>
<evidence type="ECO:0000256" key="9">
    <source>
        <dbReference type="PIRNR" id="PIRNR006113"/>
    </source>
</evidence>